<dbReference type="EMBL" id="JBAHVJ010000010">
    <property type="protein sequence ID" value="MEJ4100712.1"/>
    <property type="molecule type" value="Genomic_DNA"/>
</dbReference>
<gene>
    <name evidence="1" type="ORF">V5S96_10145</name>
</gene>
<comment type="caution">
    <text evidence="1">The sequence shown here is derived from an EMBL/GenBank/DDBJ whole genome shotgun (WGS) entry which is preliminary data.</text>
</comment>
<sequence>MEPWMDREQVLLSGAEAHEFDQMMGIFEVPEEHLLDLSLLPRIYSS</sequence>
<dbReference type="Proteomes" id="UP001359781">
    <property type="component" value="Unassembled WGS sequence"/>
</dbReference>
<proteinExistence type="predicted"/>
<accession>A0ABU8P0B0</accession>
<name>A0ABU8P0B0_9CORY</name>
<evidence type="ECO:0000313" key="1">
    <source>
        <dbReference type="EMBL" id="MEJ4100712.1"/>
    </source>
</evidence>
<dbReference type="RefSeq" id="WP_169332514.1">
    <property type="nucleotide sequence ID" value="NZ_JAKRKB010000005.1"/>
</dbReference>
<evidence type="ECO:0000313" key="2">
    <source>
        <dbReference type="Proteomes" id="UP001359781"/>
    </source>
</evidence>
<reference evidence="1 2" key="1">
    <citation type="submission" date="2024-02" db="EMBL/GenBank/DDBJ databases">
        <title>Whole genome sequencing and characterization of Corynebacterium isolated from the ocular surface of dry eye disease sufferers.</title>
        <authorList>
            <person name="Naqvi M."/>
        </authorList>
    </citation>
    <scope>NUCLEOTIDE SEQUENCE [LARGE SCALE GENOMIC DNA]</scope>
    <source>
        <strain evidence="1 2">PCRF</strain>
    </source>
</reference>
<dbReference type="GeneID" id="89362784"/>
<protein>
    <submittedName>
        <fullName evidence="1">Uncharacterized protein</fullName>
    </submittedName>
</protein>
<organism evidence="1 2">
    <name type="scientific">Corynebacterium mastitidis</name>
    <dbReference type="NCBI Taxonomy" id="161890"/>
    <lineage>
        <taxon>Bacteria</taxon>
        <taxon>Bacillati</taxon>
        <taxon>Actinomycetota</taxon>
        <taxon>Actinomycetes</taxon>
        <taxon>Mycobacteriales</taxon>
        <taxon>Corynebacteriaceae</taxon>
        <taxon>Corynebacterium</taxon>
    </lineage>
</organism>
<keyword evidence="2" id="KW-1185">Reference proteome</keyword>